<reference evidence="2 3" key="1">
    <citation type="submission" date="2023-01" db="EMBL/GenBank/DDBJ databases">
        <title>Analysis of 21 Apiospora genomes using comparative genomics revels a genus with tremendous synthesis potential of carbohydrate active enzymes and secondary metabolites.</title>
        <authorList>
            <person name="Sorensen T."/>
        </authorList>
    </citation>
    <scope>NUCLEOTIDE SEQUENCE [LARGE SCALE GENOMIC DNA]</scope>
    <source>
        <strain evidence="2 3">CBS 20057</strain>
    </source>
</reference>
<evidence type="ECO:0000313" key="3">
    <source>
        <dbReference type="Proteomes" id="UP001396898"/>
    </source>
</evidence>
<sequence length="281" mass="30124">MLPQLKIHVDGSGSVFRTAERGVLHISVSKSSKSQSESSDGVRATSAHLTAQFRAHARKTEGADGRPAPHPDAGITAFTASSMSTHSQPEYEWADNKRRDLGLTYHATSTFEVVFRDMALLADTAAELAAMPHVAITSTEWRLTAATCAEIEREARKKAIENAVQKADDYAGVVGRKVVAVEITDGPASAASSIFNSWRRPFNNTVGGGGLFGSSNQTMQQQAPPQQQQMAAQQQQMLQAQAQRMGQEPANEGPSIEPRTITASATVNVKCISVDGEPMSM</sequence>
<gene>
    <name evidence="2" type="ORF">PG991_004848</name>
</gene>
<feature type="region of interest" description="Disordered" evidence="1">
    <location>
        <begin position="56"/>
        <end position="76"/>
    </location>
</feature>
<keyword evidence="3" id="KW-1185">Reference proteome</keyword>
<dbReference type="PANTHER" id="PTHR34387">
    <property type="entry name" value="SLR1258 PROTEIN"/>
    <property type="match status" value="1"/>
</dbReference>
<dbReference type="InterPro" id="IPR007497">
    <property type="entry name" value="SIMPL/DUF541"/>
</dbReference>
<protein>
    <recommendedName>
        <fullName evidence="4">Band 7 domain-containing protein</fullName>
    </recommendedName>
</protein>
<dbReference type="EMBL" id="JAQQWI010000007">
    <property type="protein sequence ID" value="KAK8027792.1"/>
    <property type="molecule type" value="Genomic_DNA"/>
</dbReference>
<name>A0ABR1S9R6_9PEZI</name>
<evidence type="ECO:0008006" key="4">
    <source>
        <dbReference type="Google" id="ProtNLM"/>
    </source>
</evidence>
<feature type="compositionally biased region" description="Basic and acidic residues" evidence="1">
    <location>
        <begin position="58"/>
        <end position="69"/>
    </location>
</feature>
<dbReference type="InterPro" id="IPR052022">
    <property type="entry name" value="26kDa_periplasmic_antigen"/>
</dbReference>
<accession>A0ABR1S9R6</accession>
<proteinExistence type="predicted"/>
<evidence type="ECO:0000256" key="1">
    <source>
        <dbReference type="SAM" id="MobiDB-lite"/>
    </source>
</evidence>
<organism evidence="2 3">
    <name type="scientific">Apiospora marii</name>
    <dbReference type="NCBI Taxonomy" id="335849"/>
    <lineage>
        <taxon>Eukaryota</taxon>
        <taxon>Fungi</taxon>
        <taxon>Dikarya</taxon>
        <taxon>Ascomycota</taxon>
        <taxon>Pezizomycotina</taxon>
        <taxon>Sordariomycetes</taxon>
        <taxon>Xylariomycetidae</taxon>
        <taxon>Amphisphaeriales</taxon>
        <taxon>Apiosporaceae</taxon>
        <taxon>Apiospora</taxon>
    </lineage>
</organism>
<evidence type="ECO:0000313" key="2">
    <source>
        <dbReference type="EMBL" id="KAK8027792.1"/>
    </source>
</evidence>
<dbReference type="PANTHER" id="PTHR34387:SF2">
    <property type="entry name" value="SLR1258 PROTEIN"/>
    <property type="match status" value="1"/>
</dbReference>
<comment type="caution">
    <text evidence="2">The sequence shown here is derived from an EMBL/GenBank/DDBJ whole genome shotgun (WGS) entry which is preliminary data.</text>
</comment>
<dbReference type="Pfam" id="PF04402">
    <property type="entry name" value="SIMPL"/>
    <property type="match status" value="1"/>
</dbReference>
<dbReference type="Proteomes" id="UP001396898">
    <property type="component" value="Unassembled WGS sequence"/>
</dbReference>